<gene>
    <name evidence="1" type="ORF">OG517_39860</name>
</gene>
<name>A0ABZ1TQT2_STRVG</name>
<organism evidence="1 2">
    <name type="scientific">Streptomyces virginiae</name>
    <name type="common">Streptomyces cinnamonensis</name>
    <dbReference type="NCBI Taxonomy" id="1961"/>
    <lineage>
        <taxon>Bacteria</taxon>
        <taxon>Bacillati</taxon>
        <taxon>Actinomycetota</taxon>
        <taxon>Actinomycetes</taxon>
        <taxon>Kitasatosporales</taxon>
        <taxon>Streptomycetaceae</taxon>
        <taxon>Streptomyces</taxon>
    </lineage>
</organism>
<dbReference type="RefSeq" id="WP_328965308.1">
    <property type="nucleotide sequence ID" value="NZ_CP108090.1"/>
</dbReference>
<evidence type="ECO:0000313" key="1">
    <source>
        <dbReference type="EMBL" id="WUQ17076.1"/>
    </source>
</evidence>
<dbReference type="Proteomes" id="UP001432039">
    <property type="component" value="Chromosome"/>
</dbReference>
<sequence length="183" mass="19350">MGSLLGNVSGGRWGELRDATGAAAGGIPPLLSRIAYGDEDTARIAIDDLGDAICALGFVVGEATAPTVPYLLELAGSPHVVCKAELLVLLGSICRTDQWHSAAEATRHRKHDASYRQQPGWEAAARTAVYAGRSVIEGVASSVRPDEATSARKLLQVMDATLPFPEQRAVMRESPQGFGNWAP</sequence>
<protein>
    <recommendedName>
        <fullName evidence="3">PBS lyase</fullName>
    </recommendedName>
</protein>
<reference evidence="1" key="1">
    <citation type="submission" date="2022-10" db="EMBL/GenBank/DDBJ databases">
        <title>The complete genomes of actinobacterial strains from the NBC collection.</title>
        <authorList>
            <person name="Joergensen T.S."/>
            <person name="Alvarez Arevalo M."/>
            <person name="Sterndorff E.B."/>
            <person name="Faurdal D."/>
            <person name="Vuksanovic O."/>
            <person name="Mourched A.-S."/>
            <person name="Charusanti P."/>
            <person name="Shaw S."/>
            <person name="Blin K."/>
            <person name="Weber T."/>
        </authorList>
    </citation>
    <scope>NUCLEOTIDE SEQUENCE</scope>
    <source>
        <strain evidence="1">NBC_00248</strain>
    </source>
</reference>
<proteinExistence type="predicted"/>
<evidence type="ECO:0000313" key="2">
    <source>
        <dbReference type="Proteomes" id="UP001432039"/>
    </source>
</evidence>
<evidence type="ECO:0008006" key="3">
    <source>
        <dbReference type="Google" id="ProtNLM"/>
    </source>
</evidence>
<dbReference type="EMBL" id="CP108090">
    <property type="protein sequence ID" value="WUQ17076.1"/>
    <property type="molecule type" value="Genomic_DNA"/>
</dbReference>
<keyword evidence="2" id="KW-1185">Reference proteome</keyword>
<accession>A0ABZ1TQT2</accession>